<gene>
    <name evidence="1" type="ORF">SAMN05216285_0115</name>
</gene>
<organism evidence="1 2">
    <name type="scientific">Natrinema salifodinae</name>
    <dbReference type="NCBI Taxonomy" id="1202768"/>
    <lineage>
        <taxon>Archaea</taxon>
        <taxon>Methanobacteriati</taxon>
        <taxon>Methanobacteriota</taxon>
        <taxon>Stenosarchaea group</taxon>
        <taxon>Halobacteria</taxon>
        <taxon>Halobacteriales</taxon>
        <taxon>Natrialbaceae</taxon>
        <taxon>Natrinema</taxon>
    </lineage>
</organism>
<evidence type="ECO:0000313" key="2">
    <source>
        <dbReference type="Proteomes" id="UP000183275"/>
    </source>
</evidence>
<evidence type="ECO:0000313" key="1">
    <source>
        <dbReference type="EMBL" id="SEV80455.1"/>
    </source>
</evidence>
<reference evidence="2" key="1">
    <citation type="submission" date="2016-10" db="EMBL/GenBank/DDBJ databases">
        <authorList>
            <person name="Varghese N."/>
        </authorList>
    </citation>
    <scope>NUCLEOTIDE SEQUENCE [LARGE SCALE GENOMIC DNA]</scope>
    <source>
        <strain evidence="2">CGMCC 1.12284</strain>
    </source>
</reference>
<dbReference type="AlphaFoldDB" id="A0A1I0LXZ6"/>
<dbReference type="Proteomes" id="UP000183275">
    <property type="component" value="Unassembled WGS sequence"/>
</dbReference>
<keyword evidence="2" id="KW-1185">Reference proteome</keyword>
<sequence length="38" mass="4020">MTNDTIEQISILGAGGMGHGIAAVTAFRQDRDPQFEGD</sequence>
<accession>A0A1I0LXZ6</accession>
<dbReference type="STRING" id="1202768.SAMN05216285_0115"/>
<name>A0A1I0LXZ6_9EURY</name>
<protein>
    <submittedName>
        <fullName evidence="1">Uncharacterized protein</fullName>
    </submittedName>
</protein>
<dbReference type="EMBL" id="FOIS01000001">
    <property type="protein sequence ID" value="SEV80455.1"/>
    <property type="molecule type" value="Genomic_DNA"/>
</dbReference>
<proteinExistence type="predicted"/>